<keyword evidence="3" id="KW-1185">Reference proteome</keyword>
<gene>
    <name evidence="2" type="ORF">EVAR_82113_1</name>
</gene>
<organism evidence="2 3">
    <name type="scientific">Eumeta variegata</name>
    <name type="common">Bagworm moth</name>
    <name type="synonym">Eumeta japonica</name>
    <dbReference type="NCBI Taxonomy" id="151549"/>
    <lineage>
        <taxon>Eukaryota</taxon>
        <taxon>Metazoa</taxon>
        <taxon>Ecdysozoa</taxon>
        <taxon>Arthropoda</taxon>
        <taxon>Hexapoda</taxon>
        <taxon>Insecta</taxon>
        <taxon>Pterygota</taxon>
        <taxon>Neoptera</taxon>
        <taxon>Endopterygota</taxon>
        <taxon>Lepidoptera</taxon>
        <taxon>Glossata</taxon>
        <taxon>Ditrysia</taxon>
        <taxon>Tineoidea</taxon>
        <taxon>Psychidae</taxon>
        <taxon>Oiketicinae</taxon>
        <taxon>Eumeta</taxon>
    </lineage>
</organism>
<proteinExistence type="predicted"/>
<feature type="region of interest" description="Disordered" evidence="1">
    <location>
        <begin position="1"/>
        <end position="23"/>
    </location>
</feature>
<protein>
    <submittedName>
        <fullName evidence="2">Uncharacterized protein</fullName>
    </submittedName>
</protein>
<comment type="caution">
    <text evidence="2">The sequence shown here is derived from an EMBL/GenBank/DDBJ whole genome shotgun (WGS) entry which is preliminary data.</text>
</comment>
<dbReference type="EMBL" id="BGZK01000116">
    <property type="protein sequence ID" value="GBP20240.1"/>
    <property type="molecule type" value="Genomic_DNA"/>
</dbReference>
<dbReference type="AlphaFoldDB" id="A0A4C1U1V8"/>
<reference evidence="2 3" key="1">
    <citation type="journal article" date="2019" name="Commun. Biol.">
        <title>The bagworm genome reveals a unique fibroin gene that provides high tensile strength.</title>
        <authorList>
            <person name="Kono N."/>
            <person name="Nakamura H."/>
            <person name="Ohtoshi R."/>
            <person name="Tomita M."/>
            <person name="Numata K."/>
            <person name="Arakawa K."/>
        </authorList>
    </citation>
    <scope>NUCLEOTIDE SEQUENCE [LARGE SCALE GENOMIC DNA]</scope>
</reference>
<evidence type="ECO:0000256" key="1">
    <source>
        <dbReference type="SAM" id="MobiDB-lite"/>
    </source>
</evidence>
<dbReference type="Proteomes" id="UP000299102">
    <property type="component" value="Unassembled WGS sequence"/>
</dbReference>
<sequence length="142" mass="15513">MVTLDAVSEVNNPNDGGETRSVSKRRVAMRRHASLANSVATRRLLTSFIHENMELCDVCFLFYSSTIIVFRFEWLGPRGHRQVAGAVTTSGTDGLACSVSYNGCAWARQGDMAYESVTSPAVSRRVGTRVGLSLSYKRFGGV</sequence>
<evidence type="ECO:0000313" key="3">
    <source>
        <dbReference type="Proteomes" id="UP000299102"/>
    </source>
</evidence>
<evidence type="ECO:0000313" key="2">
    <source>
        <dbReference type="EMBL" id="GBP20240.1"/>
    </source>
</evidence>
<accession>A0A4C1U1V8</accession>
<name>A0A4C1U1V8_EUMVA</name>